<sequence length="44" mass="5203">MFHVLLPSSRFLTVYCLNIANLFQNMFRIRPDVYSLILNKNVNS</sequence>
<organism evidence="1">
    <name type="scientific">Anguilla anguilla</name>
    <name type="common">European freshwater eel</name>
    <name type="synonym">Muraena anguilla</name>
    <dbReference type="NCBI Taxonomy" id="7936"/>
    <lineage>
        <taxon>Eukaryota</taxon>
        <taxon>Metazoa</taxon>
        <taxon>Chordata</taxon>
        <taxon>Craniata</taxon>
        <taxon>Vertebrata</taxon>
        <taxon>Euteleostomi</taxon>
        <taxon>Actinopterygii</taxon>
        <taxon>Neopterygii</taxon>
        <taxon>Teleostei</taxon>
        <taxon>Anguilliformes</taxon>
        <taxon>Anguillidae</taxon>
        <taxon>Anguilla</taxon>
    </lineage>
</organism>
<protein>
    <submittedName>
        <fullName evidence="1">Uncharacterized protein</fullName>
    </submittedName>
</protein>
<reference evidence="1" key="2">
    <citation type="journal article" date="2015" name="Fish Shellfish Immunol.">
        <title>Early steps in the European eel (Anguilla anguilla)-Vibrio vulnificus interaction in the gills: Role of the RtxA13 toxin.</title>
        <authorList>
            <person name="Callol A."/>
            <person name="Pajuelo D."/>
            <person name="Ebbesson L."/>
            <person name="Teles M."/>
            <person name="MacKenzie S."/>
            <person name="Amaro C."/>
        </authorList>
    </citation>
    <scope>NUCLEOTIDE SEQUENCE</scope>
</reference>
<accession>A0A0E9PLT7</accession>
<dbReference type="AlphaFoldDB" id="A0A0E9PLT7"/>
<reference evidence="1" key="1">
    <citation type="submission" date="2014-11" db="EMBL/GenBank/DDBJ databases">
        <authorList>
            <person name="Amaro Gonzalez C."/>
        </authorList>
    </citation>
    <scope>NUCLEOTIDE SEQUENCE</scope>
</reference>
<evidence type="ECO:0000313" key="1">
    <source>
        <dbReference type="EMBL" id="JAH05060.1"/>
    </source>
</evidence>
<proteinExistence type="predicted"/>
<name>A0A0E9PLT7_ANGAN</name>
<dbReference type="EMBL" id="GBXM01103517">
    <property type="protein sequence ID" value="JAH05060.1"/>
    <property type="molecule type" value="Transcribed_RNA"/>
</dbReference>